<evidence type="ECO:0000313" key="2">
    <source>
        <dbReference type="Proteomes" id="UP000034181"/>
    </source>
</evidence>
<gene>
    <name evidence="1" type="ORF">US96_C0005G0018</name>
</gene>
<dbReference type="GO" id="GO:0008781">
    <property type="term" value="F:N-acylneuraminate cytidylyltransferase activity"/>
    <property type="evidence" value="ECO:0007669"/>
    <property type="project" value="TreeGrafter"/>
</dbReference>
<dbReference type="PANTHER" id="PTHR21485:SF6">
    <property type="entry name" value="N-ACYLNEURAMINATE CYTIDYLYLTRANSFERASE-RELATED"/>
    <property type="match status" value="1"/>
</dbReference>
<keyword evidence="1" id="KW-0548">Nucleotidyltransferase</keyword>
<dbReference type="EMBL" id="LBUZ01000005">
    <property type="protein sequence ID" value="KKQ75745.1"/>
    <property type="molecule type" value="Genomic_DNA"/>
</dbReference>
<name>A0A0G0KJT2_9BACT</name>
<dbReference type="Pfam" id="PF02348">
    <property type="entry name" value="CTP_transf_3"/>
    <property type="match status" value="1"/>
</dbReference>
<sequence length="226" mass="26107">MIVAIITARGGSKRIPRKNIKLFLGKPIIGYSISAALHSKIFDEVMVSTEDEEIAKVSKKLGAKIPFMRSLKTAGDHVGSAAVVEEVLQSYKKIGKKIDMFCLIYPTAPFLTPEKLRNTYREFKKSKSQALVPVVRFSYPIQRAVKIVSGKLLMIWPKNYHKHSQDLMPAYHDCGQFYWFRTKPFLKQKKLFLRDTIAWEIPESEVQDIDNFEDWKIAEIKYKILH</sequence>
<dbReference type="NCBIfam" id="TIGR03584">
    <property type="entry name" value="PseF"/>
    <property type="match status" value="1"/>
</dbReference>
<dbReference type="CDD" id="cd02513">
    <property type="entry name" value="CMP-NeuAc_Synthase"/>
    <property type="match status" value="1"/>
</dbReference>
<accession>A0A0G0KJT2</accession>
<proteinExistence type="predicted"/>
<dbReference type="PATRIC" id="fig|1618569.3.peg.163"/>
<dbReference type="InterPro" id="IPR020039">
    <property type="entry name" value="PseF"/>
</dbReference>
<keyword evidence="1" id="KW-0808">Transferase</keyword>
<evidence type="ECO:0000313" key="1">
    <source>
        <dbReference type="EMBL" id="KKQ75745.1"/>
    </source>
</evidence>
<dbReference type="InterPro" id="IPR029044">
    <property type="entry name" value="Nucleotide-diphossugar_trans"/>
</dbReference>
<dbReference type="InterPro" id="IPR050793">
    <property type="entry name" value="CMP-NeuNAc_synthase"/>
</dbReference>
<dbReference type="Proteomes" id="UP000034181">
    <property type="component" value="Unassembled WGS sequence"/>
</dbReference>
<dbReference type="InterPro" id="IPR003329">
    <property type="entry name" value="Cytidylyl_trans"/>
</dbReference>
<dbReference type="Gene3D" id="3.90.550.10">
    <property type="entry name" value="Spore Coat Polysaccharide Biosynthesis Protein SpsA, Chain A"/>
    <property type="match status" value="1"/>
</dbReference>
<dbReference type="PANTHER" id="PTHR21485">
    <property type="entry name" value="HAD SUPERFAMILY MEMBERS CMAS AND KDSC"/>
    <property type="match status" value="1"/>
</dbReference>
<organism evidence="1 2">
    <name type="scientific">Candidatus Woesebacteria bacterium GW2011_GWB1_38_5b</name>
    <dbReference type="NCBI Taxonomy" id="1618569"/>
    <lineage>
        <taxon>Bacteria</taxon>
        <taxon>Candidatus Woeseibacteriota</taxon>
    </lineage>
</organism>
<reference evidence="1 2" key="1">
    <citation type="journal article" date="2015" name="Nature">
        <title>rRNA introns, odd ribosomes, and small enigmatic genomes across a large radiation of phyla.</title>
        <authorList>
            <person name="Brown C.T."/>
            <person name="Hug L.A."/>
            <person name="Thomas B.C."/>
            <person name="Sharon I."/>
            <person name="Castelle C.J."/>
            <person name="Singh A."/>
            <person name="Wilkins M.J."/>
            <person name="Williams K.H."/>
            <person name="Banfield J.F."/>
        </authorList>
    </citation>
    <scope>NUCLEOTIDE SEQUENCE [LARGE SCALE GENOMIC DNA]</scope>
</reference>
<dbReference type="AlphaFoldDB" id="A0A0G0KJT2"/>
<protein>
    <submittedName>
        <fullName evidence="1">Acylneuraminate cytidylyltransferase</fullName>
    </submittedName>
</protein>
<dbReference type="SUPFAM" id="SSF53448">
    <property type="entry name" value="Nucleotide-diphospho-sugar transferases"/>
    <property type="match status" value="1"/>
</dbReference>
<comment type="caution">
    <text evidence="1">The sequence shown here is derived from an EMBL/GenBank/DDBJ whole genome shotgun (WGS) entry which is preliminary data.</text>
</comment>